<keyword evidence="4" id="KW-1185">Reference proteome</keyword>
<feature type="domain" description="SWIM-type" evidence="2">
    <location>
        <begin position="57"/>
        <end position="91"/>
    </location>
</feature>
<keyword evidence="1" id="KW-0479">Metal-binding</keyword>
<accession>A0A8E2LG34</accession>
<dbReference type="GO" id="GO:0008270">
    <property type="term" value="F:zinc ion binding"/>
    <property type="evidence" value="ECO:0007669"/>
    <property type="project" value="UniProtKB-KW"/>
</dbReference>
<reference evidence="3 4" key="1">
    <citation type="submission" date="2017-01" db="EMBL/GenBank/DDBJ databases">
        <title>Draft genome sequence of Bacillus oleronius.</title>
        <authorList>
            <person name="Allam M."/>
        </authorList>
    </citation>
    <scope>NUCLEOTIDE SEQUENCE [LARGE SCALE GENOMIC DNA]</scope>
    <source>
        <strain evidence="3 4">DSM 9356</strain>
    </source>
</reference>
<dbReference type="EMBL" id="MTLA01000020">
    <property type="protein sequence ID" value="OOP70028.1"/>
    <property type="molecule type" value="Genomic_DNA"/>
</dbReference>
<name>A0A8E2LG34_9BACI</name>
<keyword evidence="1" id="KW-0863">Zinc-finger</keyword>
<gene>
    <name evidence="3" type="ORF">BWZ43_01960</name>
</gene>
<comment type="caution">
    <text evidence="3">The sequence shown here is derived from an EMBL/GenBank/DDBJ whole genome shotgun (WGS) entry which is preliminary data.</text>
</comment>
<keyword evidence="1" id="KW-0862">Zinc</keyword>
<dbReference type="RefSeq" id="WP_078109321.1">
    <property type="nucleotide sequence ID" value="NZ_CP065424.1"/>
</dbReference>
<dbReference type="InterPro" id="IPR007527">
    <property type="entry name" value="Znf_SWIM"/>
</dbReference>
<dbReference type="Proteomes" id="UP000189761">
    <property type="component" value="Unassembled WGS sequence"/>
</dbReference>
<evidence type="ECO:0000259" key="2">
    <source>
        <dbReference type="PROSITE" id="PS50966"/>
    </source>
</evidence>
<organism evidence="3 4">
    <name type="scientific">Heyndrickxia oleronia</name>
    <dbReference type="NCBI Taxonomy" id="38875"/>
    <lineage>
        <taxon>Bacteria</taxon>
        <taxon>Bacillati</taxon>
        <taxon>Bacillota</taxon>
        <taxon>Bacilli</taxon>
        <taxon>Bacillales</taxon>
        <taxon>Bacillaceae</taxon>
        <taxon>Heyndrickxia</taxon>
    </lineage>
</organism>
<dbReference type="AlphaFoldDB" id="A0A8E2LG34"/>
<proteinExistence type="predicted"/>
<protein>
    <recommendedName>
        <fullName evidence="2">SWIM-type domain-containing protein</fullName>
    </recommendedName>
</protein>
<evidence type="ECO:0000313" key="3">
    <source>
        <dbReference type="EMBL" id="OOP70028.1"/>
    </source>
</evidence>
<evidence type="ECO:0000256" key="1">
    <source>
        <dbReference type="PROSITE-ProRule" id="PRU00325"/>
    </source>
</evidence>
<sequence>MPVDINLIGEELQKTLDPNNENHQKLIQKGLLLYRQQLVYQKKTSQSAITAKVQDVTPVEVVLHNDLNSSHCSCPIEGICRHQLALFFSTYSETGSVFEWVQDWKKNDSSKQILQGMKRGSDLLKAKTPAGVDDGVENWLNRFQQAYQGIDITNEFVLEVSCKNKYRSLIESSPSLREWKPLFQLFAAYESIKIVNRICSSQHIRTFKRYFDYMLDEADEALKVLSVAAAPFAFDEYLRYLREDCIFLLQEPTYYELELVEFYQLLWTLLFKQSIWRKLEHKRLNDIMEDDQSKRVKIGYIHISILCGYDDLALDEIQKYGSEISYFSSYWLKYLSEQKPQDRFYQYVNTISAFIPEYLETENEYDRLVFIRSFFQNIDEGSLADQNPLLLEKIYIQALPHTYYQFSDHLFRQEKYKEWVELQQYKGIELEFIDRGKLDMISKNNPSLLMPLYHDAVEFSISNRNRDSYKKAVKYLKKLRTIYKKEKMMDFWDTYLENLLLKTKRLRAFHEECKRGKLIDA</sequence>
<dbReference type="PROSITE" id="PS50966">
    <property type="entry name" value="ZF_SWIM"/>
    <property type="match status" value="1"/>
</dbReference>
<evidence type="ECO:0000313" key="4">
    <source>
        <dbReference type="Proteomes" id="UP000189761"/>
    </source>
</evidence>